<accession>A0A2N3WVX8</accession>
<dbReference type="Gene3D" id="3.40.50.720">
    <property type="entry name" value="NAD(P)-binding Rossmann-like Domain"/>
    <property type="match status" value="1"/>
</dbReference>
<dbReference type="SUPFAM" id="SSF51735">
    <property type="entry name" value="NAD(P)-binding Rossmann-fold domains"/>
    <property type="match status" value="1"/>
</dbReference>
<sequence length="131" mass="13637">MKTAIVTGASSGTGRAVASASVARGYRVFGTSRDSSTVANPVPGVAYRDLDLTGRGSISLFIPVSIATGLSGRRTKYVCRAVRVFDGRKDRTVGLLYNTANRPFHILVTAATATAIASCSPLSADDARGRD</sequence>
<dbReference type="InterPro" id="IPR036291">
    <property type="entry name" value="NAD(P)-bd_dom_sf"/>
</dbReference>
<evidence type="ECO:0008006" key="3">
    <source>
        <dbReference type="Google" id="ProtNLM"/>
    </source>
</evidence>
<evidence type="ECO:0000313" key="2">
    <source>
        <dbReference type="Proteomes" id="UP000233766"/>
    </source>
</evidence>
<dbReference type="RefSeq" id="WP_211300246.1">
    <property type="nucleotide sequence ID" value="NZ_PJMW01000001.1"/>
</dbReference>
<organism evidence="1 2">
    <name type="scientific">Nocardia fluminea</name>
    <dbReference type="NCBI Taxonomy" id="134984"/>
    <lineage>
        <taxon>Bacteria</taxon>
        <taxon>Bacillati</taxon>
        <taxon>Actinomycetota</taxon>
        <taxon>Actinomycetes</taxon>
        <taxon>Mycobacteriales</taxon>
        <taxon>Nocardiaceae</taxon>
        <taxon>Nocardia</taxon>
    </lineage>
</organism>
<keyword evidence="2" id="KW-1185">Reference proteome</keyword>
<gene>
    <name evidence="1" type="ORF">ATK86_0025</name>
</gene>
<proteinExistence type="predicted"/>
<reference evidence="1 2" key="1">
    <citation type="submission" date="2017-12" db="EMBL/GenBank/DDBJ databases">
        <title>Sequencing the genomes of 1000 Actinobacteria strains.</title>
        <authorList>
            <person name="Klenk H.-P."/>
        </authorList>
    </citation>
    <scope>NUCLEOTIDE SEQUENCE [LARGE SCALE GENOMIC DNA]</scope>
    <source>
        <strain evidence="1 2">DSM 44489</strain>
    </source>
</reference>
<protein>
    <recommendedName>
        <fullName evidence="3">Short subunit dehydrogenase</fullName>
    </recommendedName>
</protein>
<name>A0A2N3WVX8_9NOCA</name>
<dbReference type="EMBL" id="PJMW01000001">
    <property type="protein sequence ID" value="PKV98020.1"/>
    <property type="molecule type" value="Genomic_DNA"/>
</dbReference>
<dbReference type="Proteomes" id="UP000233766">
    <property type="component" value="Unassembled WGS sequence"/>
</dbReference>
<comment type="caution">
    <text evidence="1">The sequence shown here is derived from an EMBL/GenBank/DDBJ whole genome shotgun (WGS) entry which is preliminary data.</text>
</comment>
<dbReference type="AlphaFoldDB" id="A0A2N3WVX8"/>
<evidence type="ECO:0000313" key="1">
    <source>
        <dbReference type="EMBL" id="PKV98020.1"/>
    </source>
</evidence>